<evidence type="ECO:0000259" key="15">
    <source>
        <dbReference type="Pfam" id="PF01529"/>
    </source>
</evidence>
<keyword evidence="17" id="KW-1185">Reference proteome</keyword>
<keyword evidence="8 13" id="KW-0472">Membrane</keyword>
<evidence type="ECO:0000256" key="1">
    <source>
        <dbReference type="ARBA" id="ARBA00002100"/>
    </source>
</evidence>
<evidence type="ECO:0000256" key="4">
    <source>
        <dbReference type="ARBA" id="ARBA00022692"/>
    </source>
</evidence>
<name>A0A6G1HIL0_9PEZI</name>
<keyword evidence="5" id="KW-0677">Repeat</keyword>
<feature type="domain" description="Palmitoyltransferase DHHC" evidence="15">
    <location>
        <begin position="431"/>
        <end position="567"/>
    </location>
</feature>
<feature type="repeat" description="ANK" evidence="12">
    <location>
        <begin position="210"/>
        <end position="242"/>
    </location>
</feature>
<dbReference type="InterPro" id="IPR001594">
    <property type="entry name" value="Palmitoyltrfase_DHHC"/>
</dbReference>
<feature type="transmembrane region" description="Helical" evidence="13">
    <location>
        <begin position="382"/>
        <end position="399"/>
    </location>
</feature>
<dbReference type="Pfam" id="PF01529">
    <property type="entry name" value="DHHC"/>
    <property type="match status" value="1"/>
</dbReference>
<evidence type="ECO:0000256" key="14">
    <source>
        <dbReference type="SAM" id="MobiDB-lite"/>
    </source>
</evidence>
<dbReference type="PROSITE" id="PS50297">
    <property type="entry name" value="ANK_REP_REGION"/>
    <property type="match status" value="2"/>
</dbReference>
<dbReference type="SMART" id="SM00248">
    <property type="entry name" value="ANK"/>
    <property type="match status" value="5"/>
</dbReference>
<evidence type="ECO:0000256" key="10">
    <source>
        <dbReference type="ARBA" id="ARBA00023288"/>
    </source>
</evidence>
<dbReference type="EC" id="2.3.1.225" evidence="13"/>
<evidence type="ECO:0000256" key="7">
    <source>
        <dbReference type="ARBA" id="ARBA00023043"/>
    </source>
</evidence>
<evidence type="ECO:0000256" key="11">
    <source>
        <dbReference type="ARBA" id="ARBA00048048"/>
    </source>
</evidence>
<feature type="transmembrane region" description="Helical" evidence="13">
    <location>
        <begin position="529"/>
        <end position="550"/>
    </location>
</feature>
<evidence type="ECO:0000256" key="3">
    <source>
        <dbReference type="ARBA" id="ARBA00010104"/>
    </source>
</evidence>
<keyword evidence="13" id="KW-0012">Acyltransferase</keyword>
<dbReference type="InterPro" id="IPR002110">
    <property type="entry name" value="Ankyrin_rpt"/>
</dbReference>
<proteinExistence type="inferred from homology"/>
<dbReference type="PROSITE" id="PS50088">
    <property type="entry name" value="ANK_REPEAT"/>
    <property type="match status" value="4"/>
</dbReference>
<keyword evidence="9" id="KW-0564">Palmitate</keyword>
<dbReference type="SUPFAM" id="SSF48403">
    <property type="entry name" value="Ankyrin repeat"/>
    <property type="match status" value="1"/>
</dbReference>
<comment type="catalytic activity">
    <reaction evidence="11 13">
        <text>L-cysteinyl-[protein] + hexadecanoyl-CoA = S-hexadecanoyl-L-cysteinyl-[protein] + CoA</text>
        <dbReference type="Rhea" id="RHEA:36683"/>
        <dbReference type="Rhea" id="RHEA-COMP:10131"/>
        <dbReference type="Rhea" id="RHEA-COMP:11032"/>
        <dbReference type="ChEBI" id="CHEBI:29950"/>
        <dbReference type="ChEBI" id="CHEBI:57287"/>
        <dbReference type="ChEBI" id="CHEBI:57379"/>
        <dbReference type="ChEBI" id="CHEBI:74151"/>
        <dbReference type="EC" id="2.3.1.225"/>
    </reaction>
</comment>
<feature type="repeat" description="ANK" evidence="12">
    <location>
        <begin position="177"/>
        <end position="209"/>
    </location>
</feature>
<keyword evidence="6 13" id="KW-1133">Transmembrane helix</keyword>
<dbReference type="Proteomes" id="UP000799640">
    <property type="component" value="Unassembled WGS sequence"/>
</dbReference>
<feature type="region of interest" description="Disordered" evidence="14">
    <location>
        <begin position="1"/>
        <end position="26"/>
    </location>
</feature>
<dbReference type="PRINTS" id="PR01415">
    <property type="entry name" value="ANKYRIN"/>
</dbReference>
<dbReference type="InterPro" id="IPR036770">
    <property type="entry name" value="Ankyrin_rpt-contain_sf"/>
</dbReference>
<dbReference type="EMBL" id="ML996711">
    <property type="protein sequence ID" value="KAF2395734.1"/>
    <property type="molecule type" value="Genomic_DNA"/>
</dbReference>
<dbReference type="AlphaFoldDB" id="A0A6G1HIL0"/>
<feature type="transmembrane region" description="Helical" evidence="13">
    <location>
        <begin position="350"/>
        <end position="370"/>
    </location>
</feature>
<dbReference type="OrthoDB" id="6781668at2759"/>
<keyword evidence="7 12" id="KW-0040">ANK repeat</keyword>
<comment type="similarity">
    <text evidence="3">Belongs to the DHHC palmitoyltransferase family. AKR/ZDHHC17 subfamily.</text>
</comment>
<sequence length="713" mass="79473">MSFTVDRGENAPQNGAPRVGKEGMREQEAVEMKALDTIRTPLSVEEDIMQLARLGEIGAIQKLFDTGKFDVSYADDEGITPLHWAAINNHYALCHFLIKSGVDVNARGGQAVATPVLWAAKKCHYYVVHLLLQNGADPLLTDDQGFNLLHSAVLDGNVFQIVLLLHQDIAVDTADAQGHTSLMWAAYKGYGAVVDLLLRWGANVYARDDQGFTALHWALVKGAQHPIFKLVEYGSDRFAENNEGKTPAITAKEMKSTRQWHISLSECNYNPDGSPRKFPLAFLVEDRRTFYHRAYFLWPFFVGFWFIYILSHFIVYLAVPLTFVVVYGLQWGSQWFLRWAPNDMKTLHKTPLLAGVFAGTLFWVGVRWITHVLPATYYTNPFLNLLFGAFFGLCTYFYFRTMTEDPGFVPKPGSRSEQKVIIEELLDKRLFDETHFCVTCMIRRPLRSKHCKKCQRCVAKQDHHCPWVDNCIGVNNHRRFVLYVLTMATGVVFWLLLTLSYLAPLPKPKDATCTLLSPDLCATLLTDPFTIVLTIWTALQLVWVSMLLTVQLVQVTRGLTTYEAMTSHHLPPANAAFTSFITSGATSLDDAQLIPGARGPDPAAEQPPPGAAHAHAHPHRKGGGGGCWANFQRALGIDTFLATTLHGRRGAAGAVAAPPKNPFSRGWIQNCNDFWCDPAPVFGLRTNGEAVLGGEKVDYTAMFDVPERVGRGG</sequence>
<evidence type="ECO:0000256" key="9">
    <source>
        <dbReference type="ARBA" id="ARBA00023139"/>
    </source>
</evidence>
<feature type="non-terminal residue" evidence="16">
    <location>
        <position position="713"/>
    </location>
</feature>
<evidence type="ECO:0000313" key="16">
    <source>
        <dbReference type="EMBL" id="KAF2395734.1"/>
    </source>
</evidence>
<evidence type="ECO:0000256" key="12">
    <source>
        <dbReference type="PROSITE-ProRule" id="PRU00023"/>
    </source>
</evidence>
<evidence type="ECO:0000256" key="13">
    <source>
        <dbReference type="RuleBase" id="RU079119"/>
    </source>
</evidence>
<dbReference type="PROSITE" id="PS50216">
    <property type="entry name" value="DHHC"/>
    <property type="match status" value="1"/>
</dbReference>
<dbReference type="Gene3D" id="1.25.40.20">
    <property type="entry name" value="Ankyrin repeat-containing domain"/>
    <property type="match status" value="2"/>
</dbReference>
<evidence type="ECO:0000313" key="17">
    <source>
        <dbReference type="Proteomes" id="UP000799640"/>
    </source>
</evidence>
<keyword evidence="10" id="KW-0449">Lipoprotein</keyword>
<feature type="transmembrane region" description="Helical" evidence="13">
    <location>
        <begin position="296"/>
        <end position="329"/>
    </location>
</feature>
<dbReference type="PANTHER" id="PTHR24161:SF85">
    <property type="entry name" value="PALMITOYLTRANSFERASE HIP14"/>
    <property type="match status" value="1"/>
</dbReference>
<protein>
    <recommendedName>
        <fullName evidence="13">Palmitoyltransferase</fullName>
        <ecNumber evidence="13">2.3.1.225</ecNumber>
    </recommendedName>
</protein>
<dbReference type="GO" id="GO:0019706">
    <property type="term" value="F:protein-cysteine S-palmitoyltransferase activity"/>
    <property type="evidence" value="ECO:0007669"/>
    <property type="project" value="UniProtKB-EC"/>
</dbReference>
<evidence type="ECO:0000256" key="5">
    <source>
        <dbReference type="ARBA" id="ARBA00022737"/>
    </source>
</evidence>
<feature type="region of interest" description="Disordered" evidence="14">
    <location>
        <begin position="592"/>
        <end position="621"/>
    </location>
</feature>
<keyword evidence="4 13" id="KW-0812">Transmembrane</keyword>
<feature type="transmembrane region" description="Helical" evidence="13">
    <location>
        <begin position="480"/>
        <end position="502"/>
    </location>
</feature>
<evidence type="ECO:0000256" key="6">
    <source>
        <dbReference type="ARBA" id="ARBA00022989"/>
    </source>
</evidence>
<organism evidence="16 17">
    <name type="scientific">Trichodelitschia bisporula</name>
    <dbReference type="NCBI Taxonomy" id="703511"/>
    <lineage>
        <taxon>Eukaryota</taxon>
        <taxon>Fungi</taxon>
        <taxon>Dikarya</taxon>
        <taxon>Ascomycota</taxon>
        <taxon>Pezizomycotina</taxon>
        <taxon>Dothideomycetes</taxon>
        <taxon>Dothideomycetes incertae sedis</taxon>
        <taxon>Phaeotrichales</taxon>
        <taxon>Phaeotrichaceae</taxon>
        <taxon>Trichodelitschia</taxon>
    </lineage>
</organism>
<gene>
    <name evidence="16" type="ORF">EJ06DRAFT_501156</name>
</gene>
<reference evidence="16" key="1">
    <citation type="journal article" date="2020" name="Stud. Mycol.">
        <title>101 Dothideomycetes genomes: a test case for predicting lifestyles and emergence of pathogens.</title>
        <authorList>
            <person name="Haridas S."/>
            <person name="Albert R."/>
            <person name="Binder M."/>
            <person name="Bloem J."/>
            <person name="Labutti K."/>
            <person name="Salamov A."/>
            <person name="Andreopoulos B."/>
            <person name="Baker S."/>
            <person name="Barry K."/>
            <person name="Bills G."/>
            <person name="Bluhm B."/>
            <person name="Cannon C."/>
            <person name="Castanera R."/>
            <person name="Culley D."/>
            <person name="Daum C."/>
            <person name="Ezra D."/>
            <person name="Gonzalez J."/>
            <person name="Henrissat B."/>
            <person name="Kuo A."/>
            <person name="Liang C."/>
            <person name="Lipzen A."/>
            <person name="Lutzoni F."/>
            <person name="Magnuson J."/>
            <person name="Mondo S."/>
            <person name="Nolan M."/>
            <person name="Ohm R."/>
            <person name="Pangilinan J."/>
            <person name="Park H.-J."/>
            <person name="Ramirez L."/>
            <person name="Alfaro M."/>
            <person name="Sun H."/>
            <person name="Tritt A."/>
            <person name="Yoshinaga Y."/>
            <person name="Zwiers L.-H."/>
            <person name="Turgeon B."/>
            <person name="Goodwin S."/>
            <person name="Spatafora J."/>
            <person name="Crous P."/>
            <person name="Grigoriev I."/>
        </authorList>
    </citation>
    <scope>NUCLEOTIDE SEQUENCE</scope>
    <source>
        <strain evidence="16">CBS 262.69</strain>
    </source>
</reference>
<feature type="repeat" description="ANK" evidence="12">
    <location>
        <begin position="111"/>
        <end position="143"/>
    </location>
</feature>
<evidence type="ECO:0000256" key="2">
    <source>
        <dbReference type="ARBA" id="ARBA00004520"/>
    </source>
</evidence>
<comment type="function">
    <text evidence="1">Palmitoyltransferase specific for casein kinase 1.</text>
</comment>
<dbReference type="PANTHER" id="PTHR24161">
    <property type="entry name" value="ANK_REP_REGION DOMAIN-CONTAINING PROTEIN-RELATED"/>
    <property type="match status" value="1"/>
</dbReference>
<comment type="domain">
    <text evidence="13">The DHHC domain is required for palmitoyltransferase activity.</text>
</comment>
<dbReference type="GO" id="GO:0031901">
    <property type="term" value="C:early endosome membrane"/>
    <property type="evidence" value="ECO:0007669"/>
    <property type="project" value="UniProtKB-SubCell"/>
</dbReference>
<evidence type="ECO:0000256" key="8">
    <source>
        <dbReference type="ARBA" id="ARBA00023136"/>
    </source>
</evidence>
<dbReference type="Pfam" id="PF00023">
    <property type="entry name" value="Ank"/>
    <property type="match status" value="1"/>
</dbReference>
<comment type="subcellular location">
    <subcellularLocation>
        <location evidence="2">Early endosome membrane</location>
        <topology evidence="2">Multi-pass membrane protein</topology>
    </subcellularLocation>
</comment>
<feature type="repeat" description="ANK" evidence="12">
    <location>
        <begin position="77"/>
        <end position="109"/>
    </location>
</feature>
<accession>A0A6G1HIL0</accession>
<dbReference type="Pfam" id="PF12796">
    <property type="entry name" value="Ank_2"/>
    <property type="match status" value="1"/>
</dbReference>
<keyword evidence="13 16" id="KW-0808">Transferase</keyword>